<protein>
    <submittedName>
        <fullName evidence="1">Uncharacterized protein</fullName>
    </submittedName>
</protein>
<dbReference type="EMBL" id="JAWHQM010000037">
    <property type="protein sequence ID" value="KAK5634025.1"/>
    <property type="molecule type" value="Genomic_DNA"/>
</dbReference>
<gene>
    <name evidence="1" type="ORF">RRF57_009739</name>
</gene>
<name>A0AAN7Z222_9PEZI</name>
<dbReference type="AlphaFoldDB" id="A0AAN7Z222"/>
<proteinExistence type="predicted"/>
<dbReference type="Proteomes" id="UP001305414">
    <property type="component" value="Unassembled WGS sequence"/>
</dbReference>
<evidence type="ECO:0000313" key="1">
    <source>
        <dbReference type="EMBL" id="KAK5634025.1"/>
    </source>
</evidence>
<accession>A0AAN7Z222</accession>
<evidence type="ECO:0000313" key="2">
    <source>
        <dbReference type="Proteomes" id="UP001305414"/>
    </source>
</evidence>
<organism evidence="1 2">
    <name type="scientific">Xylaria bambusicola</name>
    <dbReference type="NCBI Taxonomy" id="326684"/>
    <lineage>
        <taxon>Eukaryota</taxon>
        <taxon>Fungi</taxon>
        <taxon>Dikarya</taxon>
        <taxon>Ascomycota</taxon>
        <taxon>Pezizomycotina</taxon>
        <taxon>Sordariomycetes</taxon>
        <taxon>Xylariomycetidae</taxon>
        <taxon>Xylariales</taxon>
        <taxon>Xylariaceae</taxon>
        <taxon>Xylaria</taxon>
    </lineage>
</organism>
<reference evidence="1 2" key="1">
    <citation type="submission" date="2023-10" db="EMBL/GenBank/DDBJ databases">
        <title>Draft genome sequence of Xylaria bambusicola isolate GMP-LS, the root and basal stem rot pathogen of sugarcane in Indonesia.</title>
        <authorList>
            <person name="Selvaraj P."/>
            <person name="Muralishankar V."/>
            <person name="Muruganantham S."/>
            <person name="Sp S."/>
            <person name="Haryani S."/>
            <person name="Lau K.J.X."/>
            <person name="Naqvi N.I."/>
        </authorList>
    </citation>
    <scope>NUCLEOTIDE SEQUENCE [LARGE SCALE GENOMIC DNA]</scope>
    <source>
        <strain evidence="1">GMP-LS</strain>
    </source>
</reference>
<comment type="caution">
    <text evidence="1">The sequence shown here is derived from an EMBL/GenBank/DDBJ whole genome shotgun (WGS) entry which is preliminary data.</text>
</comment>
<sequence>MANDEAPLREDGGGPRFTLRLGAALGTATGKGKSGIDPTDERVEGLDDCVRGVIGLEGSTFPEL</sequence>
<keyword evidence="2" id="KW-1185">Reference proteome</keyword>